<sequence>MLIFLVTLCALEISVMAILIGITMSHLEGLPLKSTATGCAYQGLLSTSSLFWIPGLVFEPVLFTLVAYKAWDPFKRQPTIPLVRRIARDSMLYFVAVFTELLVSTIIWSRAPQYINIINPWSAALPSLLGSRLMLSMREAVLKNGGDDTYIVERFTDATASITYARHGSTIAFDHEVEPCGI</sequence>
<feature type="transmembrane region" description="Helical" evidence="1">
    <location>
        <begin position="51"/>
        <end position="71"/>
    </location>
</feature>
<accession>A0A9P3G381</accession>
<feature type="chain" id="PRO_5040511655" evidence="2">
    <location>
        <begin position="18"/>
        <end position="182"/>
    </location>
</feature>
<feature type="signal peptide" evidence="2">
    <location>
        <begin position="1"/>
        <end position="17"/>
    </location>
</feature>
<keyword evidence="1" id="KW-0812">Transmembrane</keyword>
<feature type="transmembrane region" description="Helical" evidence="1">
    <location>
        <begin position="92"/>
        <end position="111"/>
    </location>
</feature>
<evidence type="ECO:0000313" key="4">
    <source>
        <dbReference type="Proteomes" id="UP000703269"/>
    </source>
</evidence>
<dbReference type="AlphaFoldDB" id="A0A9P3G381"/>
<dbReference type="Proteomes" id="UP000703269">
    <property type="component" value="Unassembled WGS sequence"/>
</dbReference>
<keyword evidence="4" id="KW-1185">Reference proteome</keyword>
<evidence type="ECO:0000313" key="3">
    <source>
        <dbReference type="EMBL" id="GJE88263.1"/>
    </source>
</evidence>
<reference evidence="3 4" key="1">
    <citation type="submission" date="2021-08" db="EMBL/GenBank/DDBJ databases">
        <title>Draft Genome Sequence of Phanerochaete sordida strain YK-624.</title>
        <authorList>
            <person name="Mori T."/>
            <person name="Dohra H."/>
            <person name="Suzuki T."/>
            <person name="Kawagishi H."/>
            <person name="Hirai H."/>
        </authorList>
    </citation>
    <scope>NUCLEOTIDE SEQUENCE [LARGE SCALE GENOMIC DNA]</scope>
    <source>
        <strain evidence="3 4">YK-624</strain>
    </source>
</reference>
<gene>
    <name evidence="3" type="ORF">PsYK624_043460</name>
</gene>
<dbReference type="EMBL" id="BPQB01000009">
    <property type="protein sequence ID" value="GJE88263.1"/>
    <property type="molecule type" value="Genomic_DNA"/>
</dbReference>
<evidence type="ECO:0000256" key="1">
    <source>
        <dbReference type="SAM" id="Phobius"/>
    </source>
</evidence>
<keyword evidence="2" id="KW-0732">Signal</keyword>
<keyword evidence="1" id="KW-0472">Membrane</keyword>
<organism evidence="3 4">
    <name type="scientific">Phanerochaete sordida</name>
    <dbReference type="NCBI Taxonomy" id="48140"/>
    <lineage>
        <taxon>Eukaryota</taxon>
        <taxon>Fungi</taxon>
        <taxon>Dikarya</taxon>
        <taxon>Basidiomycota</taxon>
        <taxon>Agaricomycotina</taxon>
        <taxon>Agaricomycetes</taxon>
        <taxon>Polyporales</taxon>
        <taxon>Phanerochaetaceae</taxon>
        <taxon>Phanerochaete</taxon>
    </lineage>
</organism>
<comment type="caution">
    <text evidence="3">The sequence shown here is derived from an EMBL/GenBank/DDBJ whole genome shotgun (WGS) entry which is preliminary data.</text>
</comment>
<protein>
    <submittedName>
        <fullName evidence="3">Uncharacterized protein</fullName>
    </submittedName>
</protein>
<name>A0A9P3G381_9APHY</name>
<proteinExistence type="predicted"/>
<evidence type="ECO:0000256" key="2">
    <source>
        <dbReference type="SAM" id="SignalP"/>
    </source>
</evidence>
<keyword evidence="1" id="KW-1133">Transmembrane helix</keyword>
<dbReference type="OrthoDB" id="3258294at2759"/>